<proteinExistence type="predicted"/>
<feature type="transmembrane region" description="Helical" evidence="1">
    <location>
        <begin position="125"/>
        <end position="145"/>
    </location>
</feature>
<dbReference type="AlphaFoldDB" id="A0A2P8HJC7"/>
<evidence type="ECO:0000313" key="2">
    <source>
        <dbReference type="EMBL" id="PSL46305.1"/>
    </source>
</evidence>
<accession>A0A2P8HJC7</accession>
<keyword evidence="1" id="KW-0472">Membrane</keyword>
<dbReference type="Pfam" id="PF08592">
    <property type="entry name" value="Anthrone_oxy"/>
    <property type="match status" value="1"/>
</dbReference>
<protein>
    <submittedName>
        <fullName evidence="2">Uncharacterized protein DUF1772</fullName>
    </submittedName>
</protein>
<comment type="caution">
    <text evidence="2">The sequence shown here is derived from an EMBL/GenBank/DDBJ whole genome shotgun (WGS) entry which is preliminary data.</text>
</comment>
<organism evidence="2 3">
    <name type="scientific">Chitinophaga niastensis</name>
    <dbReference type="NCBI Taxonomy" id="536980"/>
    <lineage>
        <taxon>Bacteria</taxon>
        <taxon>Pseudomonadati</taxon>
        <taxon>Bacteroidota</taxon>
        <taxon>Chitinophagia</taxon>
        <taxon>Chitinophagales</taxon>
        <taxon>Chitinophagaceae</taxon>
        <taxon>Chitinophaga</taxon>
    </lineage>
</organism>
<feature type="transmembrane region" description="Helical" evidence="1">
    <location>
        <begin position="7"/>
        <end position="28"/>
    </location>
</feature>
<feature type="transmembrane region" description="Helical" evidence="1">
    <location>
        <begin position="77"/>
        <end position="97"/>
    </location>
</feature>
<keyword evidence="3" id="KW-1185">Reference proteome</keyword>
<keyword evidence="1" id="KW-1133">Transmembrane helix</keyword>
<dbReference type="OrthoDB" id="1453741at2"/>
<feature type="transmembrane region" description="Helical" evidence="1">
    <location>
        <begin position="48"/>
        <end position="70"/>
    </location>
</feature>
<evidence type="ECO:0000313" key="3">
    <source>
        <dbReference type="Proteomes" id="UP000240971"/>
    </source>
</evidence>
<dbReference type="InterPro" id="IPR013901">
    <property type="entry name" value="Anthrone_oxy"/>
</dbReference>
<evidence type="ECO:0000256" key="1">
    <source>
        <dbReference type="SAM" id="Phobius"/>
    </source>
</evidence>
<reference evidence="2 3" key="1">
    <citation type="submission" date="2018-03" db="EMBL/GenBank/DDBJ databases">
        <title>Genomic Encyclopedia of Archaeal and Bacterial Type Strains, Phase II (KMG-II): from individual species to whole genera.</title>
        <authorList>
            <person name="Goeker M."/>
        </authorList>
    </citation>
    <scope>NUCLEOTIDE SEQUENCE [LARGE SCALE GENOMIC DNA]</scope>
    <source>
        <strain evidence="2 3">DSM 24859</strain>
    </source>
</reference>
<gene>
    <name evidence="2" type="ORF">CLV51_103283</name>
</gene>
<dbReference type="Proteomes" id="UP000240971">
    <property type="component" value="Unassembled WGS sequence"/>
</dbReference>
<dbReference type="RefSeq" id="WP_106529095.1">
    <property type="nucleotide sequence ID" value="NZ_PYAW01000003.1"/>
</dbReference>
<keyword evidence="1" id="KW-0812">Transmembrane</keyword>
<sequence>MTTLIIRFLNIIMAGMIAGTLFGIWIGYNPRTLSVTTYVEQQQSVIRAMNTLMPILGLITTILTLISAFLQKDNKTIFITLLIAAFFLIIGGLVTRFGNQPINSIVMTWNKGDVPGNWAALRDKWWMLHTIRTVTVFVAFCLIVWTGMRKV</sequence>
<dbReference type="EMBL" id="PYAW01000003">
    <property type="protein sequence ID" value="PSL46305.1"/>
    <property type="molecule type" value="Genomic_DNA"/>
</dbReference>
<name>A0A2P8HJC7_CHINA</name>